<evidence type="ECO:0000313" key="3">
    <source>
        <dbReference type="EMBL" id="VDP27748.1"/>
    </source>
</evidence>
<accession>A0A183GGU9</accession>
<dbReference type="InterPro" id="IPR010569">
    <property type="entry name" value="Myotubularin-like_Pase_dom"/>
</dbReference>
<keyword evidence="4" id="KW-1185">Reference proteome</keyword>
<dbReference type="SUPFAM" id="SSF52799">
    <property type="entry name" value="(Phosphotyrosine protein) phosphatases II"/>
    <property type="match status" value="1"/>
</dbReference>
<dbReference type="GO" id="GO:0005085">
    <property type="term" value="F:guanyl-nucleotide exchange factor activity"/>
    <property type="evidence" value="ECO:0007669"/>
    <property type="project" value="TreeGrafter"/>
</dbReference>
<dbReference type="InterPro" id="IPR029021">
    <property type="entry name" value="Prot-tyrosine_phosphatase-like"/>
</dbReference>
<feature type="domain" description="Myotubularin phosphatase" evidence="2">
    <location>
        <begin position="1"/>
        <end position="66"/>
    </location>
</feature>
<dbReference type="GO" id="GO:0005737">
    <property type="term" value="C:cytoplasm"/>
    <property type="evidence" value="ECO:0007669"/>
    <property type="project" value="TreeGrafter"/>
</dbReference>
<dbReference type="PANTHER" id="PTHR10807">
    <property type="entry name" value="MYOTUBULARIN-RELATED"/>
    <property type="match status" value="1"/>
</dbReference>
<evidence type="ECO:0000256" key="1">
    <source>
        <dbReference type="ARBA" id="ARBA00007471"/>
    </source>
</evidence>
<dbReference type="PANTHER" id="PTHR10807:SF109">
    <property type="entry name" value="SET DOMAIN BINDING FACTOR, ISOFORM A"/>
    <property type="match status" value="1"/>
</dbReference>
<evidence type="ECO:0000259" key="2">
    <source>
        <dbReference type="PROSITE" id="PS51339"/>
    </source>
</evidence>
<accession>A0A3P8D1Y2</accession>
<dbReference type="GO" id="GO:0016020">
    <property type="term" value="C:membrane"/>
    <property type="evidence" value="ECO:0007669"/>
    <property type="project" value="TreeGrafter"/>
</dbReference>
<dbReference type="WBParaSite" id="HPBE_0002173901-mRNA-1">
    <property type="protein sequence ID" value="HPBE_0002173901-mRNA-1"/>
    <property type="gene ID" value="HPBE_0002173901"/>
</dbReference>
<comment type="similarity">
    <text evidence="1">Belongs to the protein-tyrosine phosphatase family. Non-receptor class myotubularin subfamily.</text>
</comment>
<sequence length="119" mass="13680">MSLVQLLLDPYYRTIEGFQVLIEKEWLAFGHRFSHRANHTISSQSSGITPVFLLFLDAVHQVWTFPPHKASLLSASDFRLWLSGTVCSRNWRRSSWMHLDVHKGNDCGAILILQLVFAL</sequence>
<dbReference type="OrthoDB" id="5844681at2759"/>
<dbReference type="InterPro" id="IPR030564">
    <property type="entry name" value="Myotubularin"/>
</dbReference>
<dbReference type="Pfam" id="PF06602">
    <property type="entry name" value="Myotub-related"/>
    <property type="match status" value="1"/>
</dbReference>
<protein>
    <submittedName>
        <fullName evidence="5">Myotubularin phosphatase domain-containing protein</fullName>
    </submittedName>
</protein>
<dbReference type="EMBL" id="UZAH01033293">
    <property type="protein sequence ID" value="VDP27748.1"/>
    <property type="molecule type" value="Genomic_DNA"/>
</dbReference>
<dbReference type="PROSITE" id="PS51339">
    <property type="entry name" value="PPASE_MYOTUBULARIN"/>
    <property type="match status" value="1"/>
</dbReference>
<evidence type="ECO:0000313" key="5">
    <source>
        <dbReference type="WBParaSite" id="HPBE_0002173901-mRNA-1"/>
    </source>
</evidence>
<dbReference type="AlphaFoldDB" id="A0A183GGU9"/>
<proteinExistence type="inferred from homology"/>
<evidence type="ECO:0000313" key="4">
    <source>
        <dbReference type="Proteomes" id="UP000050761"/>
    </source>
</evidence>
<gene>
    <name evidence="3" type="ORF">HPBE_LOCUS21738</name>
</gene>
<organism evidence="4 5">
    <name type="scientific">Heligmosomoides polygyrus</name>
    <name type="common">Parasitic roundworm</name>
    <dbReference type="NCBI Taxonomy" id="6339"/>
    <lineage>
        <taxon>Eukaryota</taxon>
        <taxon>Metazoa</taxon>
        <taxon>Ecdysozoa</taxon>
        <taxon>Nematoda</taxon>
        <taxon>Chromadorea</taxon>
        <taxon>Rhabditida</taxon>
        <taxon>Rhabditina</taxon>
        <taxon>Rhabditomorpha</taxon>
        <taxon>Strongyloidea</taxon>
        <taxon>Heligmosomidae</taxon>
        <taxon>Heligmosomoides</taxon>
    </lineage>
</organism>
<dbReference type="Proteomes" id="UP000050761">
    <property type="component" value="Unassembled WGS sequence"/>
</dbReference>
<reference evidence="5" key="2">
    <citation type="submission" date="2019-09" db="UniProtKB">
        <authorList>
            <consortium name="WormBaseParasite"/>
        </authorList>
    </citation>
    <scope>IDENTIFICATION</scope>
</reference>
<name>A0A183GGU9_HELPZ</name>
<reference evidence="3 4" key="1">
    <citation type="submission" date="2018-11" db="EMBL/GenBank/DDBJ databases">
        <authorList>
            <consortium name="Pathogen Informatics"/>
        </authorList>
    </citation>
    <scope>NUCLEOTIDE SEQUENCE [LARGE SCALE GENOMIC DNA]</scope>
</reference>